<name>A0AAN4RIV3_9ENTE</name>
<accession>A0AAN4RIV3</accession>
<evidence type="ECO:0000313" key="3">
    <source>
        <dbReference type="Proteomes" id="UP000886597"/>
    </source>
</evidence>
<evidence type="ECO:0000313" key="1">
    <source>
        <dbReference type="EMBL" id="GEQ48467.1"/>
    </source>
</evidence>
<dbReference type="RefSeq" id="WP_157977739.1">
    <property type="nucleotide sequence ID" value="NZ_BJYN01000030.1"/>
</dbReference>
<dbReference type="GeneID" id="69986885"/>
<dbReference type="EMBL" id="BKBQ01000003">
    <property type="protein sequence ID" value="GEQ53406.1"/>
    <property type="molecule type" value="Genomic_DNA"/>
</dbReference>
<organism evidence="2 3">
    <name type="scientific">Tetragenococcus koreensis</name>
    <dbReference type="NCBI Taxonomy" id="290335"/>
    <lineage>
        <taxon>Bacteria</taxon>
        <taxon>Bacillati</taxon>
        <taxon>Bacillota</taxon>
        <taxon>Bacilli</taxon>
        <taxon>Lactobacillales</taxon>
        <taxon>Enterococcaceae</taxon>
        <taxon>Tetragenococcus</taxon>
    </lineage>
</organism>
<reference evidence="2" key="1">
    <citation type="submission" date="2019-08" db="EMBL/GenBank/DDBJ databases">
        <authorList>
            <person name="Ishikawa M."/>
            <person name="Suzuki T."/>
            <person name="Matsutani M."/>
        </authorList>
    </citation>
    <scope>NUCLEOTIDE SEQUENCE</scope>
    <source>
        <strain evidence="2">7C1</strain>
        <strain evidence="1">8C4</strain>
    </source>
</reference>
<evidence type="ECO:0000313" key="2">
    <source>
        <dbReference type="EMBL" id="GEQ53406.1"/>
    </source>
</evidence>
<dbReference type="Proteomes" id="UP000886597">
    <property type="component" value="Unassembled WGS sequence"/>
</dbReference>
<proteinExistence type="predicted"/>
<dbReference type="Proteomes" id="UP000886607">
    <property type="component" value="Unassembled WGS sequence"/>
</dbReference>
<comment type="caution">
    <text evidence="2">The sequence shown here is derived from an EMBL/GenBank/DDBJ whole genome shotgun (WGS) entry which is preliminary data.</text>
</comment>
<dbReference type="EMBL" id="BKBO01000003">
    <property type="protein sequence ID" value="GEQ48467.1"/>
    <property type="molecule type" value="Genomic_DNA"/>
</dbReference>
<evidence type="ECO:0000313" key="4">
    <source>
        <dbReference type="Proteomes" id="UP000886607"/>
    </source>
</evidence>
<protein>
    <recommendedName>
        <fullName evidence="5">Sporulation protein Cse60</fullName>
    </recommendedName>
</protein>
<dbReference type="AlphaFoldDB" id="A0AAN4RIV3"/>
<reference evidence="2" key="2">
    <citation type="journal article" date="2020" name="Int. Dairy J.">
        <title>Lactic acid bacterial diversity in Brie cheese focusing on salt concentration and pH of isolation medium and characterisation of halophilic and alkaliphilic lactic acid bacterial isolates.</title>
        <authorList>
            <person name="Unno R."/>
            <person name="Matsutani M."/>
            <person name="Suzuki T."/>
            <person name="Kodama K."/>
            <person name="Matsushita H."/>
            <person name="Yamasato K."/>
            <person name="Koizumi Y."/>
            <person name="Ishikawa M."/>
        </authorList>
    </citation>
    <scope>NUCLEOTIDE SEQUENCE</scope>
    <source>
        <strain evidence="2">7C1</strain>
        <strain evidence="1">8C4</strain>
    </source>
</reference>
<evidence type="ECO:0008006" key="5">
    <source>
        <dbReference type="Google" id="ProtNLM"/>
    </source>
</evidence>
<gene>
    <name evidence="1" type="ORF">TK11N_03190</name>
    <name evidence="2" type="ORF">TK2N_02500</name>
</gene>
<sequence>MKIKIIGSDTDNERLTKSVNEFLDGNIEVVDIKFSNSMNGLAVLIMYNER</sequence>
<keyword evidence="4" id="KW-1185">Reference proteome</keyword>